<protein>
    <submittedName>
        <fullName evidence="3">Alpha/beta hydrolase</fullName>
    </submittedName>
</protein>
<evidence type="ECO:0000256" key="1">
    <source>
        <dbReference type="ARBA" id="ARBA00022801"/>
    </source>
</evidence>
<reference evidence="3 4" key="1">
    <citation type="submission" date="2023-01" db="EMBL/GenBank/DDBJ databases">
        <title>Sporosarcina sp. nov., isolated from Korean tranditional fermented seafood 'Jeotgal'.</title>
        <authorList>
            <person name="Yang A.-I."/>
        </authorList>
    </citation>
    <scope>NUCLEOTIDE SEQUENCE [LARGE SCALE GENOMIC DNA]</scope>
    <source>
        <strain evidence="3 4">B2O-1</strain>
    </source>
</reference>
<dbReference type="Proteomes" id="UP001303532">
    <property type="component" value="Chromosome"/>
</dbReference>
<dbReference type="InterPro" id="IPR029058">
    <property type="entry name" value="AB_hydrolase_fold"/>
</dbReference>
<dbReference type="InterPro" id="IPR049492">
    <property type="entry name" value="BD-FAE-like_dom"/>
</dbReference>
<evidence type="ECO:0000313" key="4">
    <source>
        <dbReference type="Proteomes" id="UP001303532"/>
    </source>
</evidence>
<dbReference type="GO" id="GO:0016787">
    <property type="term" value="F:hydrolase activity"/>
    <property type="evidence" value="ECO:0007669"/>
    <property type="project" value="UniProtKB-KW"/>
</dbReference>
<name>A0ABZ0KXU2_9BACL</name>
<evidence type="ECO:0000313" key="3">
    <source>
        <dbReference type="EMBL" id="WOV84251.1"/>
    </source>
</evidence>
<organism evidence="3 4">
    <name type="scientific">Sporosarcina jeotgali</name>
    <dbReference type="NCBI Taxonomy" id="3020056"/>
    <lineage>
        <taxon>Bacteria</taxon>
        <taxon>Bacillati</taxon>
        <taxon>Bacillota</taxon>
        <taxon>Bacilli</taxon>
        <taxon>Bacillales</taxon>
        <taxon>Caryophanaceae</taxon>
        <taxon>Sporosarcina</taxon>
    </lineage>
</organism>
<accession>A0ABZ0KXU2</accession>
<dbReference type="SUPFAM" id="SSF53474">
    <property type="entry name" value="alpha/beta-Hydrolases"/>
    <property type="match status" value="1"/>
</dbReference>
<evidence type="ECO:0000259" key="2">
    <source>
        <dbReference type="Pfam" id="PF20434"/>
    </source>
</evidence>
<dbReference type="PANTHER" id="PTHR48081:SF3">
    <property type="entry name" value="ALPHA_BETA HYDROLASE FOLD-3 DOMAIN-CONTAINING PROTEIN"/>
    <property type="match status" value="1"/>
</dbReference>
<keyword evidence="1 3" id="KW-0378">Hydrolase</keyword>
<dbReference type="EMBL" id="CP116341">
    <property type="protein sequence ID" value="WOV84251.1"/>
    <property type="molecule type" value="Genomic_DNA"/>
</dbReference>
<dbReference type="InterPro" id="IPR050300">
    <property type="entry name" value="GDXG_lipolytic_enzyme"/>
</dbReference>
<dbReference type="Gene3D" id="3.40.50.1820">
    <property type="entry name" value="alpha/beta hydrolase"/>
    <property type="match status" value="1"/>
</dbReference>
<gene>
    <name evidence="3" type="ORF">PGH26_15520</name>
</gene>
<sequence length="292" mass="32834">MADTFVYKKTDGCEIQGVLHETDGKQAPLLVYIHGGGLIWGTRDDMNREQIRRYNEAGFNVFSVDYRLAPESRLPEIRDDIQDLMVWLKTDSPAHFDFDRERVAVIGSSAGGYLALLSGTFDVKPDAIVSFYGYGQVTGDWYRNPSPHFTSMTTVPEILAKQLIQSTPISSAPIERRYAIYLYCRQQGTWLDWVTGSDAAVKGRLGHYAPVETADTEFPATLLIHGDADEDVPYSESVAMKEKLDSLGVRNELMTITNGKHNFDANMDDPDSVRAVNHGIRFLQEQFHMKSL</sequence>
<dbReference type="RefSeq" id="WP_323691909.1">
    <property type="nucleotide sequence ID" value="NZ_CP116341.1"/>
</dbReference>
<keyword evidence="4" id="KW-1185">Reference proteome</keyword>
<dbReference type="PANTHER" id="PTHR48081">
    <property type="entry name" value="AB HYDROLASE SUPERFAMILY PROTEIN C4A8.06C"/>
    <property type="match status" value="1"/>
</dbReference>
<dbReference type="Pfam" id="PF20434">
    <property type="entry name" value="BD-FAE"/>
    <property type="match status" value="1"/>
</dbReference>
<feature type="domain" description="BD-FAE-like" evidence="2">
    <location>
        <begin position="22"/>
        <end position="244"/>
    </location>
</feature>
<proteinExistence type="predicted"/>